<gene>
    <name evidence="2" type="ORF">S01H1_08642</name>
</gene>
<feature type="non-terminal residue" evidence="2">
    <location>
        <position position="1"/>
    </location>
</feature>
<protein>
    <recommendedName>
        <fullName evidence="3">Glycosyl transferase family 1 domain-containing protein</fullName>
    </recommendedName>
</protein>
<evidence type="ECO:0008006" key="3">
    <source>
        <dbReference type="Google" id="ProtNLM"/>
    </source>
</evidence>
<accession>X0SAG6</accession>
<reference evidence="2" key="1">
    <citation type="journal article" date="2014" name="Front. Microbiol.">
        <title>High frequency of phylogenetically diverse reductive dehalogenase-homologous genes in deep subseafloor sedimentary metagenomes.</title>
        <authorList>
            <person name="Kawai M."/>
            <person name="Futagami T."/>
            <person name="Toyoda A."/>
            <person name="Takaki Y."/>
            <person name="Nishi S."/>
            <person name="Hori S."/>
            <person name="Arai W."/>
            <person name="Tsubouchi T."/>
            <person name="Morono Y."/>
            <person name="Uchiyama I."/>
            <person name="Ito T."/>
            <person name="Fujiyama A."/>
            <person name="Inagaki F."/>
            <person name="Takami H."/>
        </authorList>
    </citation>
    <scope>NUCLEOTIDE SEQUENCE</scope>
    <source>
        <strain evidence="2">Expedition CK06-06</strain>
    </source>
</reference>
<proteinExistence type="predicted"/>
<evidence type="ECO:0000313" key="2">
    <source>
        <dbReference type="EMBL" id="GAF77984.1"/>
    </source>
</evidence>
<keyword evidence="1" id="KW-0808">Transferase</keyword>
<dbReference type="GO" id="GO:0009103">
    <property type="term" value="P:lipopolysaccharide biosynthetic process"/>
    <property type="evidence" value="ECO:0007669"/>
    <property type="project" value="TreeGrafter"/>
</dbReference>
<dbReference type="SUPFAM" id="SSF53756">
    <property type="entry name" value="UDP-Glycosyltransferase/glycogen phosphorylase"/>
    <property type="match status" value="1"/>
</dbReference>
<dbReference type="PANTHER" id="PTHR46401:SF2">
    <property type="entry name" value="GLYCOSYLTRANSFERASE WBBK-RELATED"/>
    <property type="match status" value="1"/>
</dbReference>
<name>X0SAG6_9ZZZZ</name>
<comment type="caution">
    <text evidence="2">The sequence shown here is derived from an EMBL/GenBank/DDBJ whole genome shotgun (WGS) entry which is preliminary data.</text>
</comment>
<evidence type="ECO:0000256" key="1">
    <source>
        <dbReference type="ARBA" id="ARBA00022679"/>
    </source>
</evidence>
<dbReference type="EMBL" id="BARS01004422">
    <property type="protein sequence ID" value="GAF77984.1"/>
    <property type="molecule type" value="Genomic_DNA"/>
</dbReference>
<sequence length="120" mass="13656">LFEASSLPIYEAWLEGVPVACANAAALPDQVLDAGLLFDPKSVESIADVMAEIVTKSEVREELRRKGFERLGDFDCERTAKAYRAVYRSAAGFPLTEEDRWLLKWDWMRDPQRMKRTASD</sequence>
<dbReference type="PANTHER" id="PTHR46401">
    <property type="entry name" value="GLYCOSYLTRANSFERASE WBBK-RELATED"/>
    <property type="match status" value="1"/>
</dbReference>
<dbReference type="Gene3D" id="3.40.50.2000">
    <property type="entry name" value="Glycogen Phosphorylase B"/>
    <property type="match status" value="1"/>
</dbReference>
<dbReference type="GO" id="GO:0016757">
    <property type="term" value="F:glycosyltransferase activity"/>
    <property type="evidence" value="ECO:0007669"/>
    <property type="project" value="TreeGrafter"/>
</dbReference>
<organism evidence="2">
    <name type="scientific">marine sediment metagenome</name>
    <dbReference type="NCBI Taxonomy" id="412755"/>
    <lineage>
        <taxon>unclassified sequences</taxon>
        <taxon>metagenomes</taxon>
        <taxon>ecological metagenomes</taxon>
    </lineage>
</organism>
<dbReference type="AlphaFoldDB" id="X0SAG6"/>